<evidence type="ECO:0000313" key="5">
    <source>
        <dbReference type="EMBL" id="QEJ97522.1"/>
    </source>
</evidence>
<dbReference type="InterPro" id="IPR003593">
    <property type="entry name" value="AAA+_ATPase"/>
</dbReference>
<dbReference type="GO" id="GO:0055085">
    <property type="term" value="P:transmembrane transport"/>
    <property type="evidence" value="ECO:0007669"/>
    <property type="project" value="UniProtKB-ARBA"/>
</dbReference>
<dbReference type="InterPro" id="IPR013563">
    <property type="entry name" value="Oligopep_ABC_C"/>
</dbReference>
<organism evidence="5 6">
    <name type="scientific">Treponema phagedenis</name>
    <dbReference type="NCBI Taxonomy" id="162"/>
    <lineage>
        <taxon>Bacteria</taxon>
        <taxon>Pseudomonadati</taxon>
        <taxon>Spirochaetota</taxon>
        <taxon>Spirochaetia</taxon>
        <taxon>Spirochaetales</taxon>
        <taxon>Treponemataceae</taxon>
        <taxon>Treponema</taxon>
    </lineage>
</organism>
<dbReference type="AlphaFoldDB" id="A0AAE6ISG5"/>
<dbReference type="InterPro" id="IPR027417">
    <property type="entry name" value="P-loop_NTPase"/>
</dbReference>
<dbReference type="SMART" id="SM00382">
    <property type="entry name" value="AAA"/>
    <property type="match status" value="1"/>
</dbReference>
<dbReference type="InterPro" id="IPR003439">
    <property type="entry name" value="ABC_transporter-like_ATP-bd"/>
</dbReference>
<dbReference type="EMBL" id="CP042817">
    <property type="protein sequence ID" value="QEJ97522.1"/>
    <property type="molecule type" value="Genomic_DNA"/>
</dbReference>
<sequence>MLEVYKMSAEKKIDPNDIILELKNVKKYFAPHQGFTQALRGKASNPVKAVDNISLQLRRGEIFGLIGESGSGKTTIGKIVMKLHSVTEGDIFFNGENVTNTDKNRTELYRRQVQMIFQDPYASMNPRFKVKDVLEEPLIIHKLRGNHQETEEKIIQALKEVKLNPPEEFMYRYPHMLSGGQRQRIATARTLILNPELIVADEPVSMIDLSTRAEILHMMKDVQRSLGLTYLYITHDLSTACYFTDRIAVMYLGKIIELGEANDVIENPQHPYTKALIAAVPEPDPDRLSQIKTLPISGEIPSPADIPPGCRFHTRCPYAIDACKAGPEPEFVDIGNGHYHACIRAKELQS</sequence>
<evidence type="ECO:0000256" key="3">
    <source>
        <dbReference type="ARBA" id="ARBA00022840"/>
    </source>
</evidence>
<evidence type="ECO:0000259" key="4">
    <source>
        <dbReference type="PROSITE" id="PS50893"/>
    </source>
</evidence>
<gene>
    <name evidence="5" type="ORF">FUT82_05575</name>
</gene>
<name>A0AAE6ISG5_TREPH</name>
<accession>A0AAE6ISG5</accession>
<protein>
    <submittedName>
        <fullName evidence="5">ABC transporter ATP-binding protein</fullName>
    </submittedName>
</protein>
<keyword evidence="2" id="KW-0547">Nucleotide-binding</keyword>
<evidence type="ECO:0000256" key="1">
    <source>
        <dbReference type="ARBA" id="ARBA00022448"/>
    </source>
</evidence>
<dbReference type="NCBIfam" id="TIGR01727">
    <property type="entry name" value="oligo_HPY"/>
    <property type="match status" value="1"/>
</dbReference>
<dbReference type="GO" id="GO:0015833">
    <property type="term" value="P:peptide transport"/>
    <property type="evidence" value="ECO:0007669"/>
    <property type="project" value="InterPro"/>
</dbReference>
<reference evidence="5 6" key="1">
    <citation type="submission" date="2019-08" db="EMBL/GenBank/DDBJ databases">
        <authorList>
            <person name="Kuhnert P."/>
        </authorList>
    </citation>
    <scope>NUCLEOTIDE SEQUENCE [LARGE SCALE GENOMIC DNA]</scope>
    <source>
        <strain evidence="5 6">B36.5</strain>
    </source>
</reference>
<keyword evidence="1" id="KW-0813">Transport</keyword>
<dbReference type="Proteomes" id="UP000323594">
    <property type="component" value="Chromosome"/>
</dbReference>
<proteinExistence type="predicted"/>
<dbReference type="GO" id="GO:0016887">
    <property type="term" value="F:ATP hydrolysis activity"/>
    <property type="evidence" value="ECO:0007669"/>
    <property type="project" value="InterPro"/>
</dbReference>
<dbReference type="PANTHER" id="PTHR43776">
    <property type="entry name" value="TRANSPORT ATP-BINDING PROTEIN"/>
    <property type="match status" value="1"/>
</dbReference>
<feature type="domain" description="ABC transporter" evidence="4">
    <location>
        <begin position="20"/>
        <end position="277"/>
    </location>
</feature>
<dbReference type="GO" id="GO:0005524">
    <property type="term" value="F:ATP binding"/>
    <property type="evidence" value="ECO:0007669"/>
    <property type="project" value="UniProtKB-KW"/>
</dbReference>
<dbReference type="Pfam" id="PF00005">
    <property type="entry name" value="ABC_tran"/>
    <property type="match status" value="1"/>
</dbReference>
<dbReference type="Gene3D" id="3.40.50.300">
    <property type="entry name" value="P-loop containing nucleotide triphosphate hydrolases"/>
    <property type="match status" value="1"/>
</dbReference>
<dbReference type="PANTHER" id="PTHR43776:SF8">
    <property type="entry name" value="ABC TRANSPORTER, ATP-BINDING PROTEIN"/>
    <property type="match status" value="1"/>
</dbReference>
<evidence type="ECO:0000256" key="2">
    <source>
        <dbReference type="ARBA" id="ARBA00022741"/>
    </source>
</evidence>
<evidence type="ECO:0000313" key="6">
    <source>
        <dbReference type="Proteomes" id="UP000323594"/>
    </source>
</evidence>
<dbReference type="Pfam" id="PF08352">
    <property type="entry name" value="oligo_HPY"/>
    <property type="match status" value="1"/>
</dbReference>
<dbReference type="CDD" id="cd03257">
    <property type="entry name" value="ABC_NikE_OppD_transporters"/>
    <property type="match status" value="1"/>
</dbReference>
<dbReference type="PROSITE" id="PS50893">
    <property type="entry name" value="ABC_TRANSPORTER_2"/>
    <property type="match status" value="1"/>
</dbReference>
<keyword evidence="3 5" id="KW-0067">ATP-binding</keyword>
<dbReference type="SUPFAM" id="SSF52540">
    <property type="entry name" value="P-loop containing nucleoside triphosphate hydrolases"/>
    <property type="match status" value="1"/>
</dbReference>
<dbReference type="InterPro" id="IPR050319">
    <property type="entry name" value="ABC_transp_ATP-bind"/>
</dbReference>
<dbReference type="FunFam" id="3.40.50.300:FF:000016">
    <property type="entry name" value="Oligopeptide ABC transporter ATP-binding component"/>
    <property type="match status" value="1"/>
</dbReference>